<dbReference type="EMBL" id="JAVDVX010000001">
    <property type="protein sequence ID" value="MDR7088390.1"/>
    <property type="molecule type" value="Genomic_DNA"/>
</dbReference>
<reference evidence="4 5" key="1">
    <citation type="submission" date="2023-07" db="EMBL/GenBank/DDBJ databases">
        <title>Sorghum-associated microbial communities from plants grown in Nebraska, USA.</title>
        <authorList>
            <person name="Schachtman D."/>
        </authorList>
    </citation>
    <scope>NUCLEOTIDE SEQUENCE [LARGE SCALE GENOMIC DNA]</scope>
    <source>
        <strain evidence="4 5">BE190</strain>
    </source>
</reference>
<evidence type="ECO:0000259" key="3">
    <source>
        <dbReference type="Pfam" id="PF07589"/>
    </source>
</evidence>
<dbReference type="RefSeq" id="WP_310067969.1">
    <property type="nucleotide sequence ID" value="NZ_JAVDVX010000001.1"/>
</dbReference>
<dbReference type="Proteomes" id="UP001253595">
    <property type="component" value="Unassembled WGS sequence"/>
</dbReference>
<evidence type="ECO:0000256" key="2">
    <source>
        <dbReference type="SAM" id="SignalP"/>
    </source>
</evidence>
<feature type="transmembrane region" description="Helical" evidence="1">
    <location>
        <begin position="217"/>
        <end position="237"/>
    </location>
</feature>
<dbReference type="InterPro" id="IPR013424">
    <property type="entry name" value="Ice-binding_C"/>
</dbReference>
<protein>
    <recommendedName>
        <fullName evidence="3">Ice-binding protein C-terminal domain-containing protein</fullName>
    </recommendedName>
</protein>
<dbReference type="Pfam" id="PF07589">
    <property type="entry name" value="PEP-CTERM"/>
    <property type="match status" value="1"/>
</dbReference>
<keyword evidence="1" id="KW-0812">Transmembrane</keyword>
<evidence type="ECO:0000313" key="5">
    <source>
        <dbReference type="Proteomes" id="UP001253595"/>
    </source>
</evidence>
<dbReference type="NCBIfam" id="TIGR02595">
    <property type="entry name" value="PEP_CTERM"/>
    <property type="match status" value="1"/>
</dbReference>
<keyword evidence="2" id="KW-0732">Signal</keyword>
<feature type="domain" description="Ice-binding protein C-terminal" evidence="3">
    <location>
        <begin position="217"/>
        <end position="239"/>
    </location>
</feature>
<proteinExistence type="predicted"/>
<keyword evidence="5" id="KW-1185">Reference proteome</keyword>
<accession>A0ABU1UT93</accession>
<keyword evidence="1" id="KW-1133">Transmembrane helix</keyword>
<organism evidence="4 5">
    <name type="scientific">Cellvibrio fibrivorans</name>
    <dbReference type="NCBI Taxonomy" id="126350"/>
    <lineage>
        <taxon>Bacteria</taxon>
        <taxon>Pseudomonadati</taxon>
        <taxon>Pseudomonadota</taxon>
        <taxon>Gammaproteobacteria</taxon>
        <taxon>Cellvibrionales</taxon>
        <taxon>Cellvibrionaceae</taxon>
        <taxon>Cellvibrio</taxon>
    </lineage>
</organism>
<comment type="caution">
    <text evidence="4">The sequence shown here is derived from an EMBL/GenBank/DDBJ whole genome shotgun (WGS) entry which is preliminary data.</text>
</comment>
<name>A0ABU1UT93_9GAMM</name>
<evidence type="ECO:0000313" key="4">
    <source>
        <dbReference type="EMBL" id="MDR7088390.1"/>
    </source>
</evidence>
<gene>
    <name evidence="4" type="ORF">J2X05_000393</name>
</gene>
<feature type="signal peptide" evidence="2">
    <location>
        <begin position="1"/>
        <end position="19"/>
    </location>
</feature>
<keyword evidence="1" id="KW-0472">Membrane</keyword>
<evidence type="ECO:0000256" key="1">
    <source>
        <dbReference type="SAM" id="Phobius"/>
    </source>
</evidence>
<feature type="chain" id="PRO_5046628675" description="Ice-binding protein C-terminal domain-containing protein" evidence="2">
    <location>
        <begin position="20"/>
        <end position="243"/>
    </location>
</feature>
<sequence length="243" mass="25262">MKTLKTISLACLIFGAAQAAVAGPIYLTSGSEPWGTNANIDNFDAAFGAGNWDRAVFGDAGVFSDTSDFVYIDGGDGNTFDFETWYNSNRSTVETFVASGGSVFVNAARWGGTDNFDLGFGATLTETGNYSTECTLTTNDFAAAGTVFTGSGCSHDVVAGAGFNTLAYSTAGNILLEKSYGLGHVMLGGMTTTNFHSGNGFDIRVNMLKYANDGVTAVPESSSIVLFGLGLLGLGLARRNKKA</sequence>